<dbReference type="PANTHER" id="PTHR42998:SF1">
    <property type="entry name" value="TYPE I RESTRICTION ENZYME HINDI METHYLASE SUBUNIT"/>
    <property type="match status" value="1"/>
</dbReference>
<dbReference type="GO" id="GO:0009007">
    <property type="term" value="F:site-specific DNA-methyltransferase (adenine-specific) activity"/>
    <property type="evidence" value="ECO:0007669"/>
    <property type="project" value="UniProtKB-EC"/>
</dbReference>
<keyword evidence="10" id="KW-0255">Endonuclease</keyword>
<proteinExistence type="inferred from homology"/>
<comment type="catalytic activity">
    <reaction evidence="7">
        <text>a 2'-deoxyadenosine in DNA + S-adenosyl-L-methionine = an N(6)-methyl-2'-deoxyadenosine in DNA + S-adenosyl-L-homocysteine + H(+)</text>
        <dbReference type="Rhea" id="RHEA:15197"/>
        <dbReference type="Rhea" id="RHEA-COMP:12418"/>
        <dbReference type="Rhea" id="RHEA-COMP:12419"/>
        <dbReference type="ChEBI" id="CHEBI:15378"/>
        <dbReference type="ChEBI" id="CHEBI:57856"/>
        <dbReference type="ChEBI" id="CHEBI:59789"/>
        <dbReference type="ChEBI" id="CHEBI:90615"/>
        <dbReference type="ChEBI" id="CHEBI:90616"/>
        <dbReference type="EC" id="2.1.1.72"/>
    </reaction>
</comment>
<dbReference type="Gene3D" id="1.20.1260.30">
    <property type="match status" value="1"/>
</dbReference>
<evidence type="ECO:0000259" key="8">
    <source>
        <dbReference type="Pfam" id="PF02384"/>
    </source>
</evidence>
<keyword evidence="10" id="KW-0540">Nuclease</keyword>
<comment type="similarity">
    <text evidence="1">Belongs to the N(4)/N(6)-methyltransferase family.</text>
</comment>
<dbReference type="InterPro" id="IPR029063">
    <property type="entry name" value="SAM-dependent_MTases_sf"/>
</dbReference>
<comment type="caution">
    <text evidence="10">The sequence shown here is derived from an EMBL/GenBank/DDBJ whole genome shotgun (WGS) entry which is preliminary data.</text>
</comment>
<sequence>MVKTAKKQKERTLEEVLWNCRVALRGVGNIEKNRDAVISLVFLKFAGDKFEARRKELVENYGDVSSFLEKVSFYNAVNVFYLPEESRWSYLVANASQNDIAIKIDTAMARAEEMNPSLKGVLPLGMFATLGAELRSVKALIDNINDISEERFHEEDLIGRVYEYFLQSFAAGSSREDGEFYTPACVVQLIAELIEPYEGVVYDPCCGSGGMFVQSHKFVERHHGNRSAISVVGQESNPDTWRLCKMNLAVRGIANNLGEKAVSTFTDDQHKDKKVDYIMANPPFNLKNWRGKNELLKDARWSGYPVPPVSNANYAWILHMLSKLDVNHGIAGFLLANGALNADGDEGEIRKKLLENDRVEAIIVLPRDMFYTTDISVTLWILNMNKHACERNGRQLRDRSGEVLFIDLRTWDQNIEKYQLGKNKTKKKVVLTPEQIAKVKDIYESWQDVDGGYKDVPELCKSMQVEGGDSIASHRYSLTPSKYIEFIDHDLDIDYVGEMSRIQSEMRALLTMEKESQSMLVAAFKGIDYEIE</sequence>
<feature type="domain" description="DNA methylase adenine-specific" evidence="8">
    <location>
        <begin position="154"/>
        <end position="486"/>
    </location>
</feature>
<feature type="domain" description="N6 adenine-specific DNA methyltransferase N-terminal" evidence="9">
    <location>
        <begin position="13"/>
        <end position="140"/>
    </location>
</feature>
<dbReference type="GO" id="GO:0004519">
    <property type="term" value="F:endonuclease activity"/>
    <property type="evidence" value="ECO:0007669"/>
    <property type="project" value="UniProtKB-KW"/>
</dbReference>
<dbReference type="InterPro" id="IPR052916">
    <property type="entry name" value="Type-I_RE_MTase_Subunit"/>
</dbReference>
<evidence type="ECO:0000256" key="2">
    <source>
        <dbReference type="ARBA" id="ARBA00011900"/>
    </source>
</evidence>
<dbReference type="SUPFAM" id="SSF53335">
    <property type="entry name" value="S-adenosyl-L-methionine-dependent methyltransferases"/>
    <property type="match status" value="1"/>
</dbReference>
<organism evidence="10 11">
    <name type="scientific">Bifidobacterium pseudolongum subsp. globosum</name>
    <dbReference type="NCBI Taxonomy" id="1690"/>
    <lineage>
        <taxon>Bacteria</taxon>
        <taxon>Bacillati</taxon>
        <taxon>Actinomycetota</taxon>
        <taxon>Actinomycetes</taxon>
        <taxon>Bifidobacteriales</taxon>
        <taxon>Bifidobacteriaceae</taxon>
        <taxon>Bifidobacterium</taxon>
    </lineage>
</organism>
<evidence type="ECO:0000259" key="9">
    <source>
        <dbReference type="Pfam" id="PF12161"/>
    </source>
</evidence>
<dbReference type="InterPro" id="IPR003356">
    <property type="entry name" value="DNA_methylase_A-5"/>
</dbReference>
<name>A0A4Q5AFY5_9BIFI</name>
<dbReference type="PRINTS" id="PR00507">
    <property type="entry name" value="N12N6MTFRASE"/>
</dbReference>
<dbReference type="AlphaFoldDB" id="A0A4Q5AFY5"/>
<keyword evidence="5" id="KW-0949">S-adenosyl-L-methionine</keyword>
<evidence type="ECO:0000256" key="7">
    <source>
        <dbReference type="ARBA" id="ARBA00047942"/>
    </source>
</evidence>
<dbReference type="GO" id="GO:0032259">
    <property type="term" value="P:methylation"/>
    <property type="evidence" value="ECO:0007669"/>
    <property type="project" value="UniProtKB-KW"/>
</dbReference>
<dbReference type="InterPro" id="IPR022749">
    <property type="entry name" value="D12N6_MeTrfase_N"/>
</dbReference>
<keyword evidence="6" id="KW-0680">Restriction system</keyword>
<reference evidence="10 11" key="1">
    <citation type="submission" date="2018-12" db="EMBL/GenBank/DDBJ databases">
        <title>Unveiling genomic diversity among members of the Bifidobacterium pseudolongum species, a widely distributed gut commensal of the animal kingdom.</title>
        <authorList>
            <person name="Lugli G.A."/>
            <person name="Duranti S."/>
            <person name="Albert K."/>
            <person name="Mancabelli L."/>
            <person name="Napoli S."/>
            <person name="Viappiani A."/>
            <person name="Anzalone R."/>
            <person name="Longhi G."/>
            <person name="Milani C."/>
            <person name="Turroni F."/>
            <person name="Alessandri G."/>
            <person name="Sela D.A."/>
            <person name="Van Sinderen D."/>
            <person name="Ventura M."/>
        </authorList>
    </citation>
    <scope>NUCLEOTIDE SEQUENCE [LARGE SCALE GENOMIC DNA]</scope>
    <source>
        <strain evidence="10 11">2032B</strain>
    </source>
</reference>
<dbReference type="Pfam" id="PF02384">
    <property type="entry name" value="N6_Mtase"/>
    <property type="match status" value="1"/>
</dbReference>
<evidence type="ECO:0000256" key="5">
    <source>
        <dbReference type="ARBA" id="ARBA00022691"/>
    </source>
</evidence>
<dbReference type="PANTHER" id="PTHR42998">
    <property type="entry name" value="TYPE I RESTRICTION ENZYME HINDVIIP M PROTEIN-RELATED"/>
    <property type="match status" value="1"/>
</dbReference>
<evidence type="ECO:0000256" key="3">
    <source>
        <dbReference type="ARBA" id="ARBA00022603"/>
    </source>
</evidence>
<evidence type="ECO:0000256" key="6">
    <source>
        <dbReference type="ARBA" id="ARBA00022747"/>
    </source>
</evidence>
<dbReference type="GO" id="GO:0009307">
    <property type="term" value="P:DNA restriction-modification system"/>
    <property type="evidence" value="ECO:0007669"/>
    <property type="project" value="UniProtKB-KW"/>
</dbReference>
<gene>
    <name evidence="10" type="ORF">PG2032B_1039</name>
</gene>
<evidence type="ECO:0000256" key="4">
    <source>
        <dbReference type="ARBA" id="ARBA00022679"/>
    </source>
</evidence>
<keyword evidence="10" id="KW-0378">Hydrolase</keyword>
<dbReference type="InterPro" id="IPR038333">
    <property type="entry name" value="T1MK-like_N_sf"/>
</dbReference>
<protein>
    <recommendedName>
        <fullName evidence="2">site-specific DNA-methyltransferase (adenine-specific)</fullName>
        <ecNumber evidence="2">2.1.1.72</ecNumber>
    </recommendedName>
</protein>
<dbReference type="EC" id="2.1.1.72" evidence="2"/>
<keyword evidence="4" id="KW-0808">Transferase</keyword>
<accession>A0A4Q5AFY5</accession>
<dbReference type="GO" id="GO:0008170">
    <property type="term" value="F:N-methyltransferase activity"/>
    <property type="evidence" value="ECO:0007669"/>
    <property type="project" value="InterPro"/>
</dbReference>
<dbReference type="RefSeq" id="WP_129853649.1">
    <property type="nucleotide sequence ID" value="NZ_RYUQ01000002.1"/>
</dbReference>
<evidence type="ECO:0000313" key="10">
    <source>
        <dbReference type="EMBL" id="RYQ26443.1"/>
    </source>
</evidence>
<evidence type="ECO:0000313" key="11">
    <source>
        <dbReference type="Proteomes" id="UP000292535"/>
    </source>
</evidence>
<dbReference type="GO" id="GO:0003677">
    <property type="term" value="F:DNA binding"/>
    <property type="evidence" value="ECO:0007669"/>
    <property type="project" value="InterPro"/>
</dbReference>
<dbReference type="Pfam" id="PF12161">
    <property type="entry name" value="HsdM_N"/>
    <property type="match status" value="1"/>
</dbReference>
<dbReference type="Gene3D" id="3.40.50.150">
    <property type="entry name" value="Vaccinia Virus protein VP39"/>
    <property type="match status" value="1"/>
</dbReference>
<dbReference type="Proteomes" id="UP000292535">
    <property type="component" value="Unassembled WGS sequence"/>
</dbReference>
<keyword evidence="3" id="KW-0489">Methyltransferase</keyword>
<evidence type="ECO:0000256" key="1">
    <source>
        <dbReference type="ARBA" id="ARBA00006594"/>
    </source>
</evidence>
<dbReference type="EMBL" id="RYUQ01000002">
    <property type="protein sequence ID" value="RYQ26443.1"/>
    <property type="molecule type" value="Genomic_DNA"/>
</dbReference>